<dbReference type="PROSITE" id="PS51748">
    <property type="entry name" value="HEXOKINASE_2"/>
    <property type="match status" value="2"/>
</dbReference>
<comment type="pathway">
    <text evidence="1">Carbohydrate degradation; glycolysis; D-glyceraldehyde 3-phosphate and glycerone phosphate from D-glucose: step 1/4.</text>
</comment>
<dbReference type="GeneID" id="107111532"/>
<dbReference type="PANTHER" id="PTHR19443:SF1">
    <property type="entry name" value="HEXOKINASE-3"/>
    <property type="match status" value="1"/>
</dbReference>
<dbReference type="Proteomes" id="UP000694871">
    <property type="component" value="Unplaced"/>
</dbReference>
<dbReference type="PRINTS" id="PR00475">
    <property type="entry name" value="HEXOKINASE"/>
</dbReference>
<protein>
    <recommendedName>
        <fullName evidence="4">hexokinase</fullName>
        <ecNumber evidence="4">2.7.1.1</ecNumber>
    </recommendedName>
</protein>
<sequence length="907" mass="99235">MAINATASASALMCAQKNVFQQTSLPHGQYHGKEVQKHVEAFHLSKKQLVKIKDSMQAAMKKGLKKQAQGGAGALPMLPTYVCALPDGTERGHFLGLELSQTQVEIVLLHLSGEERQTAQLKTQSFPIPAAAIDNKIFEYIAKCLARFLDDLDTTEKYFPLGFSFPYQCEHTSLNQVNSAVACKLVEWAKDFQASGVVGEDVVQLLQKAVKEHCKNYCIEILAVVNDTVGIMVSCVCEEQPCEVGLIIGEGTNCCYMEQAKNIAGMENKVGHMCINTEWGSFGEAGELDDVLTEFDQLMDKESLNQGICRYEKLVGSLYLCETVRIILATLSEKGELFNGVLAPGLMTKGILKFHDILDIIDEKVGLAKTKNFLTRQGLVPNNQDCFHVQNICQIVFLRSANLCAAGLAAIITHIRTSQNLPQLKIGVAVSGALYRGQTQYREIVQQTLKSLIPECTFTFVASDGSGTGAALVAAAALRLQSRQEQMFGVLAPLQLSVGILEKVRNLMRQEMEKGLSKETHNIAVVRMLPTFVCHLPDGSERGDFLALDLGGTNFRVLVVQLRSPQEGGVNITSEIYTIPTEVAQSNDIKLFDHIVSCIIDFQGILLRWTKGFSALGCIGKDAVQLLREAVKRQQHFDLNVVALVNDTVGTMMSCAYVDPKCEIGLIVGTGCNACYMEEMRNVGTVEGKEGRMCINMEWGAFGDDGCLEYIMTSYDKKIDAASINSGQQRYEKLISGMYLGEIVRHILLDLASRKILFLGQQLSVLKTKDLFPTRLLTIIENGSQGLQELHAALEEKGLTISEEDAQLVKEVCHTVSTRAAKVCGAGLAAVVDKIRENRQLEKLEVSVGVDGTVYKLLPNFARQLQETVALLAPKCQVKFLLSEDGSGKGAALIAAVASHKSTQQST</sequence>
<name>A0ABM1K2Q3_GEKJA</name>
<evidence type="ECO:0000256" key="5">
    <source>
        <dbReference type="ARBA" id="ARBA00022679"/>
    </source>
</evidence>
<evidence type="ECO:0000256" key="6">
    <source>
        <dbReference type="ARBA" id="ARBA00022741"/>
    </source>
</evidence>
<feature type="domain" description="Hexokinase N-terminal" evidence="11">
    <location>
        <begin position="35"/>
        <end position="235"/>
    </location>
</feature>
<evidence type="ECO:0000256" key="4">
    <source>
        <dbReference type="ARBA" id="ARBA00012324"/>
    </source>
</evidence>
<evidence type="ECO:0000256" key="7">
    <source>
        <dbReference type="ARBA" id="ARBA00022777"/>
    </source>
</evidence>
<dbReference type="PANTHER" id="PTHR19443">
    <property type="entry name" value="HEXOKINASE"/>
    <property type="match status" value="1"/>
</dbReference>
<evidence type="ECO:0000256" key="3">
    <source>
        <dbReference type="ARBA" id="ARBA00009225"/>
    </source>
</evidence>
<evidence type="ECO:0000256" key="1">
    <source>
        <dbReference type="ARBA" id="ARBA00004888"/>
    </source>
</evidence>
<dbReference type="RefSeq" id="XP_015267990.1">
    <property type="nucleotide sequence ID" value="XM_015412504.1"/>
</dbReference>
<dbReference type="InterPro" id="IPR022672">
    <property type="entry name" value="Hexokinase_N"/>
</dbReference>
<keyword evidence="6" id="KW-0547">Nucleotide-binding</keyword>
<feature type="domain" description="Hexokinase N-terminal" evidence="11">
    <location>
        <begin position="491"/>
        <end position="602"/>
    </location>
</feature>
<keyword evidence="7" id="KW-0418">Kinase</keyword>
<evidence type="ECO:0000313" key="14">
    <source>
        <dbReference type="RefSeq" id="XP_015267990.1"/>
    </source>
</evidence>
<comment type="catalytic activity">
    <reaction evidence="10">
        <text>D-glucose + ATP = D-glucose 6-phosphate + ADP + H(+)</text>
        <dbReference type="Rhea" id="RHEA:17825"/>
        <dbReference type="ChEBI" id="CHEBI:4167"/>
        <dbReference type="ChEBI" id="CHEBI:15378"/>
        <dbReference type="ChEBI" id="CHEBI:30616"/>
        <dbReference type="ChEBI" id="CHEBI:61548"/>
        <dbReference type="ChEBI" id="CHEBI:456216"/>
        <dbReference type="EC" id="2.7.1.1"/>
    </reaction>
    <physiologicalReaction direction="left-to-right" evidence="10">
        <dbReference type="Rhea" id="RHEA:17826"/>
    </physiologicalReaction>
</comment>
<comment type="pathway">
    <text evidence="2">Carbohydrate metabolism; hexose metabolism.</text>
</comment>
<keyword evidence="13" id="KW-1185">Reference proteome</keyword>
<keyword evidence="5" id="KW-0808">Transferase</keyword>
<evidence type="ECO:0000256" key="2">
    <source>
        <dbReference type="ARBA" id="ARBA00005028"/>
    </source>
</evidence>
<evidence type="ECO:0000256" key="10">
    <source>
        <dbReference type="ARBA" id="ARBA00048160"/>
    </source>
</evidence>
<dbReference type="SUPFAM" id="SSF53067">
    <property type="entry name" value="Actin-like ATPase domain"/>
    <property type="match status" value="4"/>
</dbReference>
<evidence type="ECO:0000259" key="12">
    <source>
        <dbReference type="Pfam" id="PF03727"/>
    </source>
</evidence>
<dbReference type="Gene3D" id="3.30.420.40">
    <property type="match status" value="3"/>
</dbReference>
<dbReference type="Gene3D" id="3.40.367.20">
    <property type="match status" value="2"/>
</dbReference>
<evidence type="ECO:0000313" key="13">
    <source>
        <dbReference type="Proteomes" id="UP000694871"/>
    </source>
</evidence>
<accession>A0ABM1K2Q3</accession>
<dbReference type="InterPro" id="IPR022673">
    <property type="entry name" value="Hexokinase_C"/>
</dbReference>
<evidence type="ECO:0000256" key="9">
    <source>
        <dbReference type="ARBA" id="ARBA00044613"/>
    </source>
</evidence>
<proteinExistence type="inferred from homology"/>
<dbReference type="InterPro" id="IPR043129">
    <property type="entry name" value="ATPase_NBD"/>
</dbReference>
<evidence type="ECO:0000259" key="11">
    <source>
        <dbReference type="Pfam" id="PF00349"/>
    </source>
</evidence>
<gene>
    <name evidence="14" type="primary">HK3</name>
</gene>
<dbReference type="Pfam" id="PF03727">
    <property type="entry name" value="Hexokinase_2"/>
    <property type="match status" value="2"/>
</dbReference>
<dbReference type="EC" id="2.7.1.1" evidence="4"/>
<reference evidence="14" key="1">
    <citation type="submission" date="2025-08" db="UniProtKB">
        <authorList>
            <consortium name="RefSeq"/>
        </authorList>
    </citation>
    <scope>IDENTIFICATION</scope>
</reference>
<comment type="catalytic activity">
    <reaction evidence="9">
        <text>a D-hexose + ATP = a D-hexose 6-phosphate + ADP + H(+)</text>
        <dbReference type="Rhea" id="RHEA:22740"/>
        <dbReference type="ChEBI" id="CHEBI:4194"/>
        <dbReference type="ChEBI" id="CHEBI:15378"/>
        <dbReference type="ChEBI" id="CHEBI:30616"/>
        <dbReference type="ChEBI" id="CHEBI:229467"/>
        <dbReference type="ChEBI" id="CHEBI:456216"/>
        <dbReference type="EC" id="2.7.1.1"/>
    </reaction>
    <physiologicalReaction direction="left-to-right" evidence="9">
        <dbReference type="Rhea" id="RHEA:22741"/>
    </physiologicalReaction>
</comment>
<evidence type="ECO:0000256" key="8">
    <source>
        <dbReference type="ARBA" id="ARBA00022840"/>
    </source>
</evidence>
<feature type="domain" description="Hexokinase C-terminal" evidence="12">
    <location>
        <begin position="244"/>
        <end position="475"/>
    </location>
</feature>
<keyword evidence="8" id="KW-0067">ATP-binding</keyword>
<feature type="domain" description="Hexokinase C-terminal" evidence="12">
    <location>
        <begin position="663"/>
        <end position="897"/>
    </location>
</feature>
<comment type="similarity">
    <text evidence="3">Belongs to the hexokinase family.</text>
</comment>
<organism evidence="13 14">
    <name type="scientific">Gekko japonicus</name>
    <name type="common">Schlegel's Japanese gecko</name>
    <dbReference type="NCBI Taxonomy" id="146911"/>
    <lineage>
        <taxon>Eukaryota</taxon>
        <taxon>Metazoa</taxon>
        <taxon>Chordata</taxon>
        <taxon>Craniata</taxon>
        <taxon>Vertebrata</taxon>
        <taxon>Euteleostomi</taxon>
        <taxon>Lepidosauria</taxon>
        <taxon>Squamata</taxon>
        <taxon>Bifurcata</taxon>
        <taxon>Gekkota</taxon>
        <taxon>Gekkonidae</taxon>
        <taxon>Gekkoninae</taxon>
        <taxon>Gekko</taxon>
    </lineage>
</organism>
<dbReference type="Pfam" id="PF00349">
    <property type="entry name" value="Hexokinase_1"/>
    <property type="match status" value="3"/>
</dbReference>
<feature type="domain" description="Hexokinase N-terminal" evidence="11">
    <location>
        <begin position="603"/>
        <end position="657"/>
    </location>
</feature>
<dbReference type="InterPro" id="IPR001312">
    <property type="entry name" value="Hexokinase"/>
</dbReference>